<comment type="subcellular location">
    <subcellularLocation>
        <location evidence="1">Cell projection</location>
        <location evidence="1">Cilium</location>
    </subcellularLocation>
    <subcellularLocation>
        <location evidence="2">Cytoplasm</location>
        <location evidence="2">Cytoskeleton</location>
    </subcellularLocation>
</comment>
<evidence type="ECO:0000256" key="7">
    <source>
        <dbReference type="ARBA" id="ARBA00023017"/>
    </source>
</evidence>
<keyword evidence="5" id="KW-0547">Nucleotide-binding</keyword>
<dbReference type="PANTHER" id="PTHR45703:SF32">
    <property type="entry name" value="DYNEINS HEAVY CHAIN"/>
    <property type="match status" value="1"/>
</dbReference>
<accession>A0A9N7TM39</accession>
<dbReference type="GO" id="GO:0030286">
    <property type="term" value="C:dynein complex"/>
    <property type="evidence" value="ECO:0007669"/>
    <property type="project" value="UniProtKB-KW"/>
</dbReference>
<evidence type="ECO:0000259" key="14">
    <source>
        <dbReference type="Pfam" id="PF08393"/>
    </source>
</evidence>
<evidence type="ECO:0000256" key="13">
    <source>
        <dbReference type="SAM" id="MobiDB-lite"/>
    </source>
</evidence>
<protein>
    <recommendedName>
        <fullName evidence="18">Dynein heavy chain hydrolytic ATP-binding dynein motor region domain-containing protein</fullName>
    </recommendedName>
</protein>
<evidence type="ECO:0000256" key="9">
    <source>
        <dbReference type="ARBA" id="ARBA00023069"/>
    </source>
</evidence>
<feature type="region of interest" description="Disordered" evidence="13">
    <location>
        <begin position="212"/>
        <end position="234"/>
    </location>
</feature>
<dbReference type="SUPFAM" id="SSF52540">
    <property type="entry name" value="P-loop containing nucleoside triphosphate hydrolases"/>
    <property type="match status" value="1"/>
</dbReference>
<feature type="domain" description="Dynein heavy chain hydrolytic ATP-binding dynein motor region" evidence="15">
    <location>
        <begin position="180"/>
        <end position="224"/>
    </location>
</feature>
<dbReference type="GO" id="GO:0005524">
    <property type="term" value="F:ATP binding"/>
    <property type="evidence" value="ECO:0007669"/>
    <property type="project" value="UniProtKB-KW"/>
</dbReference>
<dbReference type="GO" id="GO:0045505">
    <property type="term" value="F:dynein intermediate chain binding"/>
    <property type="evidence" value="ECO:0007669"/>
    <property type="project" value="InterPro"/>
</dbReference>
<gene>
    <name evidence="16" type="ORF">PLEPLA_LOCUS2684</name>
</gene>
<evidence type="ECO:0000313" key="17">
    <source>
        <dbReference type="Proteomes" id="UP001153269"/>
    </source>
</evidence>
<evidence type="ECO:0000256" key="5">
    <source>
        <dbReference type="ARBA" id="ARBA00022741"/>
    </source>
</evidence>
<evidence type="ECO:0008006" key="18">
    <source>
        <dbReference type="Google" id="ProtNLM"/>
    </source>
</evidence>
<organism evidence="16 17">
    <name type="scientific">Pleuronectes platessa</name>
    <name type="common">European plaice</name>
    <dbReference type="NCBI Taxonomy" id="8262"/>
    <lineage>
        <taxon>Eukaryota</taxon>
        <taxon>Metazoa</taxon>
        <taxon>Chordata</taxon>
        <taxon>Craniata</taxon>
        <taxon>Vertebrata</taxon>
        <taxon>Euteleostomi</taxon>
        <taxon>Actinopterygii</taxon>
        <taxon>Neopterygii</taxon>
        <taxon>Teleostei</taxon>
        <taxon>Neoteleostei</taxon>
        <taxon>Acanthomorphata</taxon>
        <taxon>Carangaria</taxon>
        <taxon>Pleuronectiformes</taxon>
        <taxon>Pleuronectoidei</taxon>
        <taxon>Pleuronectidae</taxon>
        <taxon>Pleuronectes</taxon>
    </lineage>
</organism>
<dbReference type="EMBL" id="CADEAL010000133">
    <property type="protein sequence ID" value="CAB1414971.1"/>
    <property type="molecule type" value="Genomic_DNA"/>
</dbReference>
<dbReference type="InterPro" id="IPR035699">
    <property type="entry name" value="AAA_6"/>
</dbReference>
<dbReference type="Proteomes" id="UP001153269">
    <property type="component" value="Unassembled WGS sequence"/>
</dbReference>
<keyword evidence="17" id="KW-1185">Reference proteome</keyword>
<sequence>MSSADGESIDFIQPVQLNKPVEVWLCDVEKVMRTTLKDCLNDCLLALKRMTQQRDKWVRDWPGQMLITACQIQWTTDVEKSLITSKERADKSSLRSLKKKKVSMLQGYSDIIRGNLSKVLRLKIVALVTVEVHARDVIDKLAKAGCDDVQDFEWLSQLRLYWDKDVDDCIIRQTNTRFKYGYEYLGNSGRLVITPLTDRCYMTLTTALHLHRGGSPKGPAGTGEDRDSEGLRQSPRHTGAWGCFDEFNRINIEVLSVVAQQILSILSALSAGQTKLHFDGQHIRLVASCGIFITMNPGYAGRSELPDNLKTMFRPISMVVPDSTLIAEIILFGAGFNNCKLLAKKVFTLYSLAVQQLSNQDHYDFGLRALTSLLRYAGMKRRSCPNVPDEEILLMAMKDMNIAQLTSTDLPLFNGITQDLFPNLETPAIDYGKLKEAIEAELRQSGLQLTPFTLTKVIQFYETKNSRHSVMLVGKTGSG</sequence>
<name>A0A9N7TM39_PLEPL</name>
<dbReference type="Gene3D" id="1.10.8.710">
    <property type="match status" value="1"/>
</dbReference>
<keyword evidence="8" id="KW-0175">Coiled coil</keyword>
<dbReference type="InterPro" id="IPR043157">
    <property type="entry name" value="Dynein_AAA1S"/>
</dbReference>
<dbReference type="GO" id="GO:0005929">
    <property type="term" value="C:cilium"/>
    <property type="evidence" value="ECO:0007669"/>
    <property type="project" value="UniProtKB-SubCell"/>
</dbReference>
<dbReference type="AlphaFoldDB" id="A0A9N7TM39"/>
<keyword evidence="3" id="KW-0963">Cytoplasm</keyword>
<dbReference type="GO" id="GO:0007018">
    <property type="term" value="P:microtubule-based movement"/>
    <property type="evidence" value="ECO:0007669"/>
    <property type="project" value="InterPro"/>
</dbReference>
<evidence type="ECO:0000256" key="11">
    <source>
        <dbReference type="ARBA" id="ARBA00023212"/>
    </source>
</evidence>
<keyword evidence="11" id="KW-0206">Cytoskeleton</keyword>
<dbReference type="GO" id="GO:0051959">
    <property type="term" value="F:dynein light intermediate chain binding"/>
    <property type="evidence" value="ECO:0007669"/>
    <property type="project" value="InterPro"/>
</dbReference>
<dbReference type="InterPro" id="IPR027417">
    <property type="entry name" value="P-loop_NTPase"/>
</dbReference>
<evidence type="ECO:0000256" key="12">
    <source>
        <dbReference type="ARBA" id="ARBA00023273"/>
    </source>
</evidence>
<dbReference type="Gene3D" id="3.20.180.20">
    <property type="entry name" value="Dynein heavy chain, N-terminal domain 2"/>
    <property type="match status" value="1"/>
</dbReference>
<evidence type="ECO:0000256" key="6">
    <source>
        <dbReference type="ARBA" id="ARBA00022840"/>
    </source>
</evidence>
<keyword evidence="12" id="KW-0966">Cell projection</keyword>
<keyword evidence="4" id="KW-0493">Microtubule</keyword>
<evidence type="ECO:0000256" key="8">
    <source>
        <dbReference type="ARBA" id="ARBA00023054"/>
    </source>
</evidence>
<evidence type="ECO:0000256" key="1">
    <source>
        <dbReference type="ARBA" id="ARBA00004138"/>
    </source>
</evidence>
<dbReference type="Gene3D" id="3.40.50.300">
    <property type="entry name" value="P-loop containing nucleotide triphosphate hydrolases"/>
    <property type="match status" value="3"/>
</dbReference>
<dbReference type="FunFam" id="1.10.8.710:FF:000001">
    <property type="entry name" value="Dynein axonemal heavy chain 2"/>
    <property type="match status" value="1"/>
</dbReference>
<evidence type="ECO:0000259" key="15">
    <source>
        <dbReference type="Pfam" id="PF12774"/>
    </source>
</evidence>
<evidence type="ECO:0000256" key="10">
    <source>
        <dbReference type="ARBA" id="ARBA00023175"/>
    </source>
</evidence>
<dbReference type="FunFam" id="1.20.58.1120:FF:000012">
    <property type="entry name" value="Dynein, axonemal, heavy chain 2"/>
    <property type="match status" value="1"/>
</dbReference>
<feature type="domain" description="Dynein heavy chain linker" evidence="14">
    <location>
        <begin position="1"/>
        <end position="43"/>
    </location>
</feature>
<dbReference type="Gene3D" id="1.20.58.1120">
    <property type="match status" value="1"/>
</dbReference>
<evidence type="ECO:0000256" key="3">
    <source>
        <dbReference type="ARBA" id="ARBA00022490"/>
    </source>
</evidence>
<keyword evidence="10" id="KW-0505">Motor protein</keyword>
<dbReference type="Pfam" id="PF12774">
    <property type="entry name" value="AAA_6"/>
    <property type="match status" value="2"/>
</dbReference>
<keyword evidence="9" id="KW-0969">Cilium</keyword>
<dbReference type="InterPro" id="IPR042228">
    <property type="entry name" value="Dynein_linker_3"/>
</dbReference>
<evidence type="ECO:0000256" key="4">
    <source>
        <dbReference type="ARBA" id="ARBA00022701"/>
    </source>
</evidence>
<keyword evidence="7" id="KW-0243">Dynein</keyword>
<dbReference type="InterPro" id="IPR013602">
    <property type="entry name" value="Dynein_heavy_linker"/>
</dbReference>
<evidence type="ECO:0000313" key="16">
    <source>
        <dbReference type="EMBL" id="CAB1414971.1"/>
    </source>
</evidence>
<proteinExistence type="predicted"/>
<keyword evidence="6" id="KW-0067">ATP-binding</keyword>
<feature type="domain" description="Dynein heavy chain hydrolytic ATP-binding dynein motor region" evidence="15">
    <location>
        <begin position="237"/>
        <end position="479"/>
    </location>
</feature>
<dbReference type="Pfam" id="PF08393">
    <property type="entry name" value="DHC_N2"/>
    <property type="match status" value="1"/>
</dbReference>
<reference evidence="16" key="1">
    <citation type="submission" date="2020-03" db="EMBL/GenBank/DDBJ databases">
        <authorList>
            <person name="Weist P."/>
        </authorList>
    </citation>
    <scope>NUCLEOTIDE SEQUENCE</scope>
</reference>
<dbReference type="InterPro" id="IPR026983">
    <property type="entry name" value="DHC"/>
</dbReference>
<dbReference type="GO" id="GO:0005874">
    <property type="term" value="C:microtubule"/>
    <property type="evidence" value="ECO:0007669"/>
    <property type="project" value="UniProtKB-KW"/>
</dbReference>
<comment type="caution">
    <text evidence="16">The sequence shown here is derived from an EMBL/GenBank/DDBJ whole genome shotgun (WGS) entry which is preliminary data.</text>
</comment>
<evidence type="ECO:0000256" key="2">
    <source>
        <dbReference type="ARBA" id="ARBA00004245"/>
    </source>
</evidence>
<dbReference type="PANTHER" id="PTHR45703">
    <property type="entry name" value="DYNEIN HEAVY CHAIN"/>
    <property type="match status" value="1"/>
</dbReference>